<sequence>MAVLLATTVPVHGARAQAAKIPVRVVVVTTFEIGNDEGDQPGEFQHWVEKLPLPQVLPFPGRYRRLRYNPDLHVLGVVTGEGPTRMAATITALGDDPRFDLTHAYFLLAGIGGIDPNTGSVGSAVWAPHVVSGDVGHAIDPREIPADWPNGFTPIQGTRPDPQPMPPANSYWGDNLFTLRPSLVQWAYAQTKNVHLADTPQLAAMRERYGTFPSAGKPPSVALGDTMAAGIFWVGGRMNSWAEGWVHYWTQGKGRFVTTAEEDAGFMEALGFLADAGKVDLNRVLVLRTASNFDMPPTGETPAQLLAAEADEKGFSGFDPSVEAAYTVGSVVVRKLADHWNLYENRVP</sequence>
<dbReference type="InterPro" id="IPR009486">
    <property type="entry name" value="Pur_nuclsid_perm"/>
</dbReference>
<dbReference type="Proteomes" id="UP000502533">
    <property type="component" value="Chromosome"/>
</dbReference>
<evidence type="ECO:0000313" key="2">
    <source>
        <dbReference type="Proteomes" id="UP000502533"/>
    </source>
</evidence>
<dbReference type="GO" id="GO:0055085">
    <property type="term" value="P:transmembrane transport"/>
    <property type="evidence" value="ECO:0007669"/>
    <property type="project" value="InterPro"/>
</dbReference>
<dbReference type="RefSeq" id="WP_099963222.1">
    <property type="nucleotide sequence ID" value="NZ_CALMTF010000128.1"/>
</dbReference>
<dbReference type="EMBL" id="CP050139">
    <property type="protein sequence ID" value="QIP36670.1"/>
    <property type="molecule type" value="Genomic_DNA"/>
</dbReference>
<dbReference type="PIRSF" id="PIRSF013171">
    <property type="entry name" value="Pur_nuclsid_perm"/>
    <property type="match status" value="1"/>
</dbReference>
<protein>
    <submittedName>
        <fullName evidence="1">Purine nucleoside permease</fullName>
    </submittedName>
</protein>
<evidence type="ECO:0000313" key="1">
    <source>
        <dbReference type="EMBL" id="QIP36670.1"/>
    </source>
</evidence>
<dbReference type="Pfam" id="PF06516">
    <property type="entry name" value="NUP"/>
    <property type="match status" value="1"/>
</dbReference>
<reference evidence="1 2" key="1">
    <citation type="submission" date="2020-03" db="EMBL/GenBank/DDBJ databases">
        <title>Isolation of cellulose-producing strains, genome characterization and application of the synthesized cellulose films as an economical and sustainable material for piezoelectric sensor construction.</title>
        <authorList>
            <person name="Mangayil R.K."/>
        </authorList>
    </citation>
    <scope>NUCLEOTIDE SEQUENCE [LARGE SCALE GENOMIC DNA]</scope>
    <source>
        <strain evidence="1 2">ENS 9a1a</strain>
    </source>
</reference>
<dbReference type="GeneID" id="85023572"/>
<accession>A0A858JKR8</accession>
<proteinExistence type="predicted"/>
<dbReference type="PANTHER" id="PTHR38643">
    <property type="entry name" value="PURINE NUCLEOSIDE PERMEASE C285.05-RELATED"/>
    <property type="match status" value="1"/>
</dbReference>
<gene>
    <name evidence="1" type="ORF">GWK63_15505</name>
</gene>
<organism evidence="1 2">
    <name type="scientific">Komagataeibacter rhaeticus</name>
    <dbReference type="NCBI Taxonomy" id="215221"/>
    <lineage>
        <taxon>Bacteria</taxon>
        <taxon>Pseudomonadati</taxon>
        <taxon>Pseudomonadota</taxon>
        <taxon>Alphaproteobacteria</taxon>
        <taxon>Acetobacterales</taxon>
        <taxon>Acetobacteraceae</taxon>
        <taxon>Komagataeibacter</taxon>
    </lineage>
</organism>
<dbReference type="AlphaFoldDB" id="A0A858JKR8"/>
<dbReference type="PANTHER" id="PTHR38643:SF1">
    <property type="entry name" value="PURINE NUCLEOSIDE PERMEASE C285.05-RELATED"/>
    <property type="match status" value="1"/>
</dbReference>
<dbReference type="KEGG" id="kre:GWK63_15505"/>
<keyword evidence="2" id="KW-1185">Reference proteome</keyword>
<name>A0A858JKR8_9PROT</name>